<evidence type="ECO:0000313" key="3">
    <source>
        <dbReference type="Proteomes" id="UP000184442"/>
    </source>
</evidence>
<feature type="region of interest" description="Disordered" evidence="1">
    <location>
        <begin position="37"/>
        <end position="74"/>
    </location>
</feature>
<proteinExistence type="predicted"/>
<evidence type="ECO:0000313" key="2">
    <source>
        <dbReference type="EMBL" id="SHI73714.1"/>
    </source>
</evidence>
<reference evidence="2 3" key="1">
    <citation type="submission" date="2016-11" db="EMBL/GenBank/DDBJ databases">
        <authorList>
            <person name="Jaros S."/>
            <person name="Januszkiewicz K."/>
            <person name="Wedrychowicz H."/>
        </authorList>
    </citation>
    <scope>NUCLEOTIDE SEQUENCE [LARGE SCALE GENOMIC DNA]</scope>
    <source>
        <strain evidence="2 3">DSM 19022</strain>
    </source>
</reference>
<protein>
    <submittedName>
        <fullName evidence="2">Uncharacterized protein</fullName>
    </submittedName>
</protein>
<sequence>MYKEYEDDFDRYEELEDNVDEFVCPLMRQGPFGQFMPPFGPGFQGPTQGGPFQGPASGPPSGPPPNFTPQQSAAGGVGTFAVDAGAIRRCTFRFVYIWPDRGRGFWAFLVFVGPRSVAGWRWNGRRWVYFGMDLRRIESFQCF</sequence>
<dbReference type="AlphaFoldDB" id="A0A1M6DK73"/>
<accession>A0A1M6DK73</accession>
<dbReference type="STRING" id="1122184.SAMN02745176_01155"/>
<evidence type="ECO:0000256" key="1">
    <source>
        <dbReference type="SAM" id="MobiDB-lite"/>
    </source>
</evidence>
<keyword evidence="3" id="KW-1185">Reference proteome</keyword>
<name>A0A1M6DK73_9FIRM</name>
<dbReference type="Proteomes" id="UP000184442">
    <property type="component" value="Unassembled WGS sequence"/>
</dbReference>
<feature type="compositionally biased region" description="Pro residues" evidence="1">
    <location>
        <begin position="57"/>
        <end position="67"/>
    </location>
</feature>
<organism evidence="2 3">
    <name type="scientific">Lutispora thermophila DSM 19022</name>
    <dbReference type="NCBI Taxonomy" id="1122184"/>
    <lineage>
        <taxon>Bacteria</taxon>
        <taxon>Bacillati</taxon>
        <taxon>Bacillota</taxon>
        <taxon>Clostridia</taxon>
        <taxon>Lutisporales</taxon>
        <taxon>Lutisporaceae</taxon>
        <taxon>Lutispora</taxon>
    </lineage>
</organism>
<dbReference type="OrthoDB" id="2068061at2"/>
<dbReference type="RefSeq" id="WP_073025287.1">
    <property type="nucleotide sequence ID" value="NZ_FQZS01000007.1"/>
</dbReference>
<gene>
    <name evidence="2" type="ORF">SAMN02745176_01155</name>
</gene>
<dbReference type="EMBL" id="FQZS01000007">
    <property type="protein sequence ID" value="SHI73714.1"/>
    <property type="molecule type" value="Genomic_DNA"/>
</dbReference>